<dbReference type="InterPro" id="IPR047198">
    <property type="entry name" value="DDP-like_NUDIX"/>
</dbReference>
<name>A0A2G2ZFK0_CAPAN</name>
<evidence type="ECO:0000256" key="2">
    <source>
        <dbReference type="ARBA" id="ARBA00005582"/>
    </source>
</evidence>
<evidence type="ECO:0000256" key="3">
    <source>
        <dbReference type="ARBA" id="ARBA00022723"/>
    </source>
</evidence>
<evidence type="ECO:0000313" key="8">
    <source>
        <dbReference type="Proteomes" id="UP000222542"/>
    </source>
</evidence>
<accession>A0A2G2ZFK0</accession>
<organism evidence="7 8">
    <name type="scientific">Capsicum annuum</name>
    <name type="common">Capsicum pepper</name>
    <dbReference type="NCBI Taxonomy" id="4072"/>
    <lineage>
        <taxon>Eukaryota</taxon>
        <taxon>Viridiplantae</taxon>
        <taxon>Streptophyta</taxon>
        <taxon>Embryophyta</taxon>
        <taxon>Tracheophyta</taxon>
        <taxon>Spermatophyta</taxon>
        <taxon>Magnoliopsida</taxon>
        <taxon>eudicotyledons</taxon>
        <taxon>Gunneridae</taxon>
        <taxon>Pentapetalae</taxon>
        <taxon>asterids</taxon>
        <taxon>lamiids</taxon>
        <taxon>Solanales</taxon>
        <taxon>Solanaceae</taxon>
        <taxon>Solanoideae</taxon>
        <taxon>Capsiceae</taxon>
        <taxon>Capsicum</taxon>
    </lineage>
</organism>
<dbReference type="GO" id="GO:0005737">
    <property type="term" value="C:cytoplasm"/>
    <property type="evidence" value="ECO:0000318"/>
    <property type="project" value="GO_Central"/>
</dbReference>
<keyword evidence="3" id="KW-0479">Metal-binding</keyword>
<dbReference type="PANTHER" id="PTHR12629:SF42">
    <property type="entry name" value="OS02G0734300 PROTEIN"/>
    <property type="match status" value="1"/>
</dbReference>
<dbReference type="PROSITE" id="PS51462">
    <property type="entry name" value="NUDIX"/>
    <property type="match status" value="1"/>
</dbReference>
<dbReference type="OMA" id="PYRYKDN"/>
<dbReference type="GO" id="GO:0016462">
    <property type="term" value="F:pyrophosphatase activity"/>
    <property type="evidence" value="ECO:0007669"/>
    <property type="project" value="InterPro"/>
</dbReference>
<evidence type="ECO:0000256" key="1">
    <source>
        <dbReference type="ARBA" id="ARBA00001946"/>
    </source>
</evidence>
<reference evidence="7 8" key="1">
    <citation type="journal article" date="2014" name="Nat. Genet.">
        <title>Genome sequence of the hot pepper provides insights into the evolution of pungency in Capsicum species.</title>
        <authorList>
            <person name="Kim S."/>
            <person name="Park M."/>
            <person name="Yeom S.I."/>
            <person name="Kim Y.M."/>
            <person name="Lee J.M."/>
            <person name="Lee H.A."/>
            <person name="Seo E."/>
            <person name="Choi J."/>
            <person name="Cheong K."/>
            <person name="Kim K.T."/>
            <person name="Jung K."/>
            <person name="Lee G.W."/>
            <person name="Oh S.K."/>
            <person name="Bae C."/>
            <person name="Kim S.B."/>
            <person name="Lee H.Y."/>
            <person name="Kim S.Y."/>
            <person name="Kim M.S."/>
            <person name="Kang B.C."/>
            <person name="Jo Y.D."/>
            <person name="Yang H.B."/>
            <person name="Jeong H.J."/>
            <person name="Kang W.H."/>
            <person name="Kwon J.K."/>
            <person name="Shin C."/>
            <person name="Lim J.Y."/>
            <person name="Park J.H."/>
            <person name="Huh J.H."/>
            <person name="Kim J.S."/>
            <person name="Kim B.D."/>
            <person name="Cohen O."/>
            <person name="Paran I."/>
            <person name="Suh M.C."/>
            <person name="Lee S.B."/>
            <person name="Kim Y.K."/>
            <person name="Shin Y."/>
            <person name="Noh S.J."/>
            <person name="Park J."/>
            <person name="Seo Y.S."/>
            <person name="Kwon S.Y."/>
            <person name="Kim H.A."/>
            <person name="Park J.M."/>
            <person name="Kim H.J."/>
            <person name="Choi S.B."/>
            <person name="Bosland P.W."/>
            <person name="Reeves G."/>
            <person name="Jo S.H."/>
            <person name="Lee B.W."/>
            <person name="Cho H.T."/>
            <person name="Choi H.S."/>
            <person name="Lee M.S."/>
            <person name="Yu Y."/>
            <person name="Do Choi Y."/>
            <person name="Park B.S."/>
            <person name="van Deynze A."/>
            <person name="Ashrafi H."/>
            <person name="Hill T."/>
            <person name="Kim W.T."/>
            <person name="Pai H.S."/>
            <person name="Ahn H.K."/>
            <person name="Yeam I."/>
            <person name="Giovannoni J.J."/>
            <person name="Rose J.K."/>
            <person name="Sorensen I."/>
            <person name="Lee S.J."/>
            <person name="Kim R.W."/>
            <person name="Choi I.Y."/>
            <person name="Choi B.S."/>
            <person name="Lim J.S."/>
            <person name="Lee Y.H."/>
            <person name="Choi D."/>
        </authorList>
    </citation>
    <scope>NUCLEOTIDE SEQUENCE [LARGE SCALE GENOMIC DNA]</scope>
    <source>
        <strain evidence="8">cv. CM334</strain>
    </source>
</reference>
<dbReference type="InterPro" id="IPR000086">
    <property type="entry name" value="NUDIX_hydrolase_dom"/>
</dbReference>
<dbReference type="Pfam" id="PF00293">
    <property type="entry name" value="NUDIX"/>
    <property type="match status" value="1"/>
</dbReference>
<proteinExistence type="inferred from homology"/>
<dbReference type="CDD" id="cd04666">
    <property type="entry name" value="NUDIX_DIPP2_like_Nudt4"/>
    <property type="match status" value="1"/>
</dbReference>
<dbReference type="PROSITE" id="PS00893">
    <property type="entry name" value="NUDIX_BOX"/>
    <property type="match status" value="1"/>
</dbReference>
<dbReference type="Gene3D" id="3.90.79.10">
    <property type="entry name" value="Nucleoside Triphosphate Pyrophosphohydrolase"/>
    <property type="match status" value="1"/>
</dbReference>
<dbReference type="SUPFAM" id="SSF55811">
    <property type="entry name" value="Nudix"/>
    <property type="match status" value="1"/>
</dbReference>
<dbReference type="PANTHER" id="PTHR12629">
    <property type="entry name" value="DIPHOSPHOINOSITOL POLYPHOSPHATE PHOSPHOHYDROLASE"/>
    <property type="match status" value="1"/>
</dbReference>
<dbReference type="InterPro" id="IPR015797">
    <property type="entry name" value="NUDIX_hydrolase-like_dom_sf"/>
</dbReference>
<dbReference type="EMBL" id="AYRZ02000005">
    <property type="protein sequence ID" value="PHT80766.1"/>
    <property type="molecule type" value="Genomic_DNA"/>
</dbReference>
<dbReference type="Gramene" id="PHT80766">
    <property type="protein sequence ID" value="PHT80766"/>
    <property type="gene ID" value="T459_13781"/>
</dbReference>
<comment type="similarity">
    <text evidence="2">Belongs to the Nudix hydrolase family.</text>
</comment>
<reference evidence="7 8" key="2">
    <citation type="journal article" date="2017" name="Genome Biol.">
        <title>New reference genome sequences of hot pepper reveal the massive evolution of plant disease-resistance genes by retroduplication.</title>
        <authorList>
            <person name="Kim S."/>
            <person name="Park J."/>
            <person name="Yeom S.I."/>
            <person name="Kim Y.M."/>
            <person name="Seo E."/>
            <person name="Kim K.T."/>
            <person name="Kim M.S."/>
            <person name="Lee J.M."/>
            <person name="Cheong K."/>
            <person name="Shin H.S."/>
            <person name="Kim S.B."/>
            <person name="Han K."/>
            <person name="Lee J."/>
            <person name="Park M."/>
            <person name="Lee H.A."/>
            <person name="Lee H.Y."/>
            <person name="Lee Y."/>
            <person name="Oh S."/>
            <person name="Lee J.H."/>
            <person name="Choi E."/>
            <person name="Choi E."/>
            <person name="Lee S.E."/>
            <person name="Jeon J."/>
            <person name="Kim H."/>
            <person name="Choi G."/>
            <person name="Song H."/>
            <person name="Lee J."/>
            <person name="Lee S.C."/>
            <person name="Kwon J.K."/>
            <person name="Lee H.Y."/>
            <person name="Koo N."/>
            <person name="Hong Y."/>
            <person name="Kim R.W."/>
            <person name="Kang W.H."/>
            <person name="Huh J.H."/>
            <person name="Kang B.C."/>
            <person name="Yang T.J."/>
            <person name="Lee Y.H."/>
            <person name="Bennetzen J.L."/>
            <person name="Choi D."/>
        </authorList>
    </citation>
    <scope>NUCLEOTIDE SEQUENCE [LARGE SCALE GENOMIC DNA]</scope>
    <source>
        <strain evidence="8">cv. CM334</strain>
    </source>
</reference>
<comment type="caution">
    <text evidence="7">The sequence shown here is derived from an EMBL/GenBank/DDBJ whole genome shotgun (WGS) entry which is preliminary data.</text>
</comment>
<dbReference type="InterPro" id="IPR020084">
    <property type="entry name" value="NUDIX_hydrolase_CS"/>
</dbReference>
<feature type="domain" description="Nudix hydrolase" evidence="6">
    <location>
        <begin position="20"/>
        <end position="165"/>
    </location>
</feature>
<comment type="cofactor">
    <cofactor evidence="1">
        <name>Mg(2+)</name>
        <dbReference type="ChEBI" id="CHEBI:18420"/>
    </cofactor>
</comment>
<dbReference type="GO" id="GO:0046872">
    <property type="term" value="F:metal ion binding"/>
    <property type="evidence" value="ECO:0007669"/>
    <property type="project" value="UniProtKB-KW"/>
</dbReference>
<gene>
    <name evidence="7" type="ORF">T459_13781</name>
</gene>
<protein>
    <submittedName>
        <fullName evidence="7">Nudix hydrolase 21, chloroplastic</fullName>
    </submittedName>
</protein>
<keyword evidence="5" id="KW-0460">Magnesium</keyword>
<dbReference type="AlphaFoldDB" id="A0A2G2ZFK0"/>
<keyword evidence="8" id="KW-1185">Reference proteome</keyword>
<evidence type="ECO:0000313" key="7">
    <source>
        <dbReference type="EMBL" id="PHT80766.1"/>
    </source>
</evidence>
<dbReference type="Proteomes" id="UP000222542">
    <property type="component" value="Unassembled WGS sequence"/>
</dbReference>
<dbReference type="STRING" id="4072.A0A2G2ZFK0"/>
<keyword evidence="4 7" id="KW-0378">Hydrolase</keyword>
<evidence type="ECO:0000256" key="4">
    <source>
        <dbReference type="ARBA" id="ARBA00022801"/>
    </source>
</evidence>
<evidence type="ECO:0000259" key="6">
    <source>
        <dbReference type="PROSITE" id="PS51462"/>
    </source>
</evidence>
<evidence type="ECO:0000256" key="5">
    <source>
        <dbReference type="ARBA" id="ARBA00022842"/>
    </source>
</evidence>
<sequence length="215" mass="24518">MVVQVVVARTGRHLQRYNKGRRQVVGCIPYRYKDNIDLSMGDEDAFEVLLISPQRKGKGLLFPKGGWEKDETIEVAARRETIEEAGVCGDIEGLKTVLQGKLGTWYFENKSGDTAYEGHMFPLFVREELNLWPEKDIRERSWMSVREARKLCQQGWMKEALELLVSRLTSQCRRTKMDLFSRINRSSVGHGTILRLGCRAQVLAPPPPPTPAEEA</sequence>
<dbReference type="GO" id="GO:0005634">
    <property type="term" value="C:nucleus"/>
    <property type="evidence" value="ECO:0000318"/>
    <property type="project" value="GO_Central"/>
</dbReference>